<feature type="compositionally biased region" description="Basic and acidic residues" evidence="1">
    <location>
        <begin position="168"/>
        <end position="205"/>
    </location>
</feature>
<dbReference type="Proteomes" id="UP000008866">
    <property type="component" value="Unassembled WGS sequence"/>
</dbReference>
<accession>D4AZZ0</accession>
<protein>
    <submittedName>
        <fullName evidence="2">Uncharacterized protein</fullName>
    </submittedName>
</protein>
<dbReference type="RefSeq" id="XP_003012005.1">
    <property type="nucleotide sequence ID" value="XM_003011959.1"/>
</dbReference>
<reference evidence="3" key="1">
    <citation type="journal article" date="2011" name="Genome Biol.">
        <title>Comparative and functional genomics provide insights into the pathogenicity of dermatophytic fungi.</title>
        <authorList>
            <person name="Burmester A."/>
            <person name="Shelest E."/>
            <person name="Gloeckner G."/>
            <person name="Heddergott C."/>
            <person name="Schindler S."/>
            <person name="Staib P."/>
            <person name="Heidel A."/>
            <person name="Felder M."/>
            <person name="Petzold A."/>
            <person name="Szafranski K."/>
            <person name="Feuermann M."/>
            <person name="Pedruzzi I."/>
            <person name="Priebe S."/>
            <person name="Groth M."/>
            <person name="Winkler R."/>
            <person name="Li W."/>
            <person name="Kniemeyer O."/>
            <person name="Schroeckh V."/>
            <person name="Hertweck C."/>
            <person name="Hube B."/>
            <person name="White T.C."/>
            <person name="Platzer M."/>
            <person name="Guthke R."/>
            <person name="Heitman J."/>
            <person name="Woestemeyer J."/>
            <person name="Zipfel P.F."/>
            <person name="Monod M."/>
            <person name="Brakhage A.A."/>
        </authorList>
    </citation>
    <scope>NUCLEOTIDE SEQUENCE [LARGE SCALE GENOMIC DNA]</scope>
    <source>
        <strain evidence="3">ATCC MYA-4681 / CBS 112371</strain>
    </source>
</reference>
<dbReference type="eggNOG" id="ENOG502RNQS">
    <property type="taxonomic scope" value="Eukaryota"/>
</dbReference>
<dbReference type="KEGG" id="abe:ARB_01761"/>
<dbReference type="GeneID" id="9519330"/>
<feature type="region of interest" description="Disordered" evidence="1">
    <location>
        <begin position="147"/>
        <end position="217"/>
    </location>
</feature>
<name>D4AZZ0_ARTBC</name>
<sequence length="267" mass="29347">MLPFKGGEHLAIADSAIPGRRDYPVDTEDSVQEKCKYSDVATIARSPGRRWLASQNEQEPFNYTVNQDNHLKILLLSLDDGRNSEISSSLILSTFSDAESGDDVMASSGYILQNLRFVAAAAAAAAAASSNEFNRFAFWRGSGAEDQSVNRVKKGDTTDPQTEATRSGLKEKEEKKGLHDLSKSQSTTERDQQKSTCKTEEEFPKAPKPVIGMTDERGEVSTNRMPIPVSIFTEGGWLIFAFVSGAEGCISMVHREQKSEDLEIFPV</sequence>
<keyword evidence="3" id="KW-1185">Reference proteome</keyword>
<gene>
    <name evidence="2" type="ORF">ARB_01761</name>
</gene>
<evidence type="ECO:0000256" key="1">
    <source>
        <dbReference type="SAM" id="MobiDB-lite"/>
    </source>
</evidence>
<evidence type="ECO:0000313" key="3">
    <source>
        <dbReference type="Proteomes" id="UP000008866"/>
    </source>
</evidence>
<organism evidence="2 3">
    <name type="scientific">Arthroderma benhamiae (strain ATCC MYA-4681 / CBS 112371)</name>
    <name type="common">Trichophyton mentagrophytes</name>
    <dbReference type="NCBI Taxonomy" id="663331"/>
    <lineage>
        <taxon>Eukaryota</taxon>
        <taxon>Fungi</taxon>
        <taxon>Dikarya</taxon>
        <taxon>Ascomycota</taxon>
        <taxon>Pezizomycotina</taxon>
        <taxon>Eurotiomycetes</taxon>
        <taxon>Eurotiomycetidae</taxon>
        <taxon>Onygenales</taxon>
        <taxon>Arthrodermataceae</taxon>
        <taxon>Trichophyton</taxon>
    </lineage>
</organism>
<dbReference type="EMBL" id="ABSU01000022">
    <property type="protein sequence ID" value="EFE31365.1"/>
    <property type="molecule type" value="Genomic_DNA"/>
</dbReference>
<dbReference type="AlphaFoldDB" id="D4AZZ0"/>
<evidence type="ECO:0000313" key="2">
    <source>
        <dbReference type="EMBL" id="EFE31365.1"/>
    </source>
</evidence>
<comment type="caution">
    <text evidence="2">The sequence shown here is derived from an EMBL/GenBank/DDBJ whole genome shotgun (WGS) entry which is preliminary data.</text>
</comment>
<dbReference type="HOGENOM" id="CLU_1041963_0_0_1"/>
<proteinExistence type="predicted"/>